<name>A0A482W6A1_ASBVE</name>
<sequence length="336" mass="38825">VMITDVDSMMEQLKESHYFNLPSQGNIYTMAFLQVANCPHKILVASLKRDIFCIEYQESQGGLIPTTKEISFTYIPSGAEIIAIDAFNKSQTKNEFVIGIAIIKNSNLLDSLEFYLNIYSEWEENDDFNIDNIAQNCLNVELNFTPYQLTHTDLIIWEDDKIVSREVVFLLSGSDNQIHIYREYADHLYKELENKEYFPEFIKTPSPVVWMDLHFNKDSSEDVLTYGLSNYISLPRHDYTCVLTCCQIADIDFDGDKEILIGNTSEEIMLYKRDPDRGWCLEELKLFASPIISMKYVDVIEDGVKELVVLSMKGVHFLQHDFSFVDKALSDKIVNF</sequence>
<dbReference type="GO" id="GO:0034198">
    <property type="term" value="P:cellular response to amino acid starvation"/>
    <property type="evidence" value="ECO:0007669"/>
    <property type="project" value="TreeGrafter"/>
</dbReference>
<gene>
    <name evidence="1" type="ORF">BDFB_006779</name>
</gene>
<dbReference type="PANTHER" id="PTHR15435:SF2">
    <property type="entry name" value="KICSTOR COMPLEX PROTEIN KAPTIN"/>
    <property type="match status" value="1"/>
</dbReference>
<accession>A0A482W6A1</accession>
<dbReference type="PANTHER" id="PTHR15435">
    <property type="entry name" value="KICSTOR COMPLEX PROTEIN KAPTIN"/>
    <property type="match status" value="1"/>
</dbReference>
<feature type="non-terminal residue" evidence="1">
    <location>
        <position position="1"/>
    </location>
</feature>
<reference evidence="1 2" key="1">
    <citation type="submission" date="2017-03" db="EMBL/GenBank/DDBJ databases">
        <title>Genome of the blue death feigning beetle - Asbolus verrucosus.</title>
        <authorList>
            <person name="Rider S.D."/>
        </authorList>
    </citation>
    <scope>NUCLEOTIDE SEQUENCE [LARGE SCALE GENOMIC DNA]</scope>
    <source>
        <strain evidence="1">Butters</strain>
        <tissue evidence="1">Head and leg muscle</tissue>
    </source>
</reference>
<dbReference type="SUPFAM" id="SSF69318">
    <property type="entry name" value="Integrin alpha N-terminal domain"/>
    <property type="match status" value="1"/>
</dbReference>
<dbReference type="InterPro" id="IPR029982">
    <property type="entry name" value="Kptn"/>
</dbReference>
<evidence type="ECO:0000313" key="1">
    <source>
        <dbReference type="EMBL" id="RZC40634.1"/>
    </source>
</evidence>
<proteinExistence type="predicted"/>
<dbReference type="OrthoDB" id="10267127at2759"/>
<organism evidence="1 2">
    <name type="scientific">Asbolus verrucosus</name>
    <name type="common">Desert ironclad beetle</name>
    <dbReference type="NCBI Taxonomy" id="1661398"/>
    <lineage>
        <taxon>Eukaryota</taxon>
        <taxon>Metazoa</taxon>
        <taxon>Ecdysozoa</taxon>
        <taxon>Arthropoda</taxon>
        <taxon>Hexapoda</taxon>
        <taxon>Insecta</taxon>
        <taxon>Pterygota</taxon>
        <taxon>Neoptera</taxon>
        <taxon>Endopterygota</taxon>
        <taxon>Coleoptera</taxon>
        <taxon>Polyphaga</taxon>
        <taxon>Cucujiformia</taxon>
        <taxon>Tenebrionidae</taxon>
        <taxon>Pimeliinae</taxon>
        <taxon>Asbolus</taxon>
    </lineage>
</organism>
<dbReference type="GO" id="GO:0051015">
    <property type="term" value="F:actin filament binding"/>
    <property type="evidence" value="ECO:0007669"/>
    <property type="project" value="TreeGrafter"/>
</dbReference>
<dbReference type="InterPro" id="IPR028994">
    <property type="entry name" value="Integrin_alpha_N"/>
</dbReference>
<dbReference type="Proteomes" id="UP000292052">
    <property type="component" value="Unassembled WGS sequence"/>
</dbReference>
<dbReference type="GO" id="GO:0015629">
    <property type="term" value="C:actin cytoskeleton"/>
    <property type="evidence" value="ECO:0007669"/>
    <property type="project" value="InterPro"/>
</dbReference>
<keyword evidence="2" id="KW-1185">Reference proteome</keyword>
<dbReference type="EMBL" id="QDEB01024475">
    <property type="protein sequence ID" value="RZC40634.1"/>
    <property type="molecule type" value="Genomic_DNA"/>
</dbReference>
<dbReference type="AlphaFoldDB" id="A0A482W6A1"/>
<dbReference type="GO" id="GO:1904262">
    <property type="term" value="P:negative regulation of TORC1 signaling"/>
    <property type="evidence" value="ECO:0007669"/>
    <property type="project" value="TreeGrafter"/>
</dbReference>
<evidence type="ECO:0000313" key="2">
    <source>
        <dbReference type="Proteomes" id="UP000292052"/>
    </source>
</evidence>
<dbReference type="GO" id="GO:0007015">
    <property type="term" value="P:actin filament organization"/>
    <property type="evidence" value="ECO:0007669"/>
    <property type="project" value="InterPro"/>
</dbReference>
<comment type="caution">
    <text evidence="1">The sequence shown here is derived from an EMBL/GenBank/DDBJ whole genome shotgun (WGS) entry which is preliminary data.</text>
</comment>
<dbReference type="GO" id="GO:0030027">
    <property type="term" value="C:lamellipodium"/>
    <property type="evidence" value="ECO:0007669"/>
    <property type="project" value="TreeGrafter"/>
</dbReference>
<dbReference type="STRING" id="1661398.A0A482W6A1"/>
<protein>
    <submittedName>
        <fullName evidence="1">Kaptin-like</fullName>
    </submittedName>
</protein>